<evidence type="ECO:0000313" key="2">
    <source>
        <dbReference type="Proteomes" id="UP000184114"/>
    </source>
</evidence>
<organism evidence="1 2">
    <name type="scientific">Tissierella praeacuta DSM 18095</name>
    <dbReference type="NCBI Taxonomy" id="1123404"/>
    <lineage>
        <taxon>Bacteria</taxon>
        <taxon>Bacillati</taxon>
        <taxon>Bacillota</taxon>
        <taxon>Tissierellia</taxon>
        <taxon>Tissierellales</taxon>
        <taxon>Tissierellaceae</taxon>
        <taxon>Tissierella</taxon>
    </lineage>
</organism>
<accession>A0A1M4ZAR5</accession>
<dbReference type="AlphaFoldDB" id="A0A1M4ZAR5"/>
<dbReference type="Proteomes" id="UP000184114">
    <property type="component" value="Unassembled WGS sequence"/>
</dbReference>
<dbReference type="GeneID" id="90994025"/>
<proteinExistence type="predicted"/>
<dbReference type="EMBL" id="FQTY01000023">
    <property type="protein sequence ID" value="SHF15075.1"/>
    <property type="molecule type" value="Genomic_DNA"/>
</dbReference>
<protein>
    <submittedName>
        <fullName evidence="1">Uncharacterized protein</fullName>
    </submittedName>
</protein>
<gene>
    <name evidence="1" type="ORF">SAMN02745784_02976</name>
</gene>
<dbReference type="STRING" id="1123404.SAMN02745784_02976"/>
<reference evidence="2" key="1">
    <citation type="submission" date="2016-11" db="EMBL/GenBank/DDBJ databases">
        <authorList>
            <person name="Varghese N."/>
            <person name="Submissions S."/>
        </authorList>
    </citation>
    <scope>NUCLEOTIDE SEQUENCE [LARGE SCALE GENOMIC DNA]</scope>
    <source>
        <strain evidence="2">DSM 18095</strain>
    </source>
</reference>
<keyword evidence="2" id="KW-1185">Reference proteome</keyword>
<dbReference type="RefSeq" id="WP_072977739.1">
    <property type="nucleotide sequence ID" value="NZ_FQTY01000023.1"/>
</dbReference>
<sequence length="109" mass="12420">MQELIAEIERLRKDLNNTITELNKVGYTKAKAEYLYRVALAKEILLNKDRGLPATLNSDVSRGNEIVAKCKFNRDSAESLYDSTYERLRAIKVEIGIVTDQMNAIRKGE</sequence>
<evidence type="ECO:0000313" key="1">
    <source>
        <dbReference type="EMBL" id="SHF15075.1"/>
    </source>
</evidence>
<name>A0A1M4ZAR5_9FIRM</name>